<gene>
    <name evidence="2" type="ORF">ASR47_101319</name>
</gene>
<evidence type="ECO:0000313" key="2">
    <source>
        <dbReference type="EMBL" id="OBV39964.1"/>
    </source>
</evidence>
<keyword evidence="1" id="KW-0732">Signal</keyword>
<dbReference type="EMBL" id="LOCQ01000050">
    <property type="protein sequence ID" value="OBV39964.1"/>
    <property type="molecule type" value="Genomic_DNA"/>
</dbReference>
<dbReference type="AlphaFoldDB" id="A0A1A7C4I4"/>
<dbReference type="PROSITE" id="PS51257">
    <property type="entry name" value="PROKAR_LIPOPROTEIN"/>
    <property type="match status" value="1"/>
</dbReference>
<evidence type="ECO:0008006" key="4">
    <source>
        <dbReference type="Google" id="ProtNLM"/>
    </source>
</evidence>
<name>A0A1A7C4I4_9BURK</name>
<proteinExistence type="predicted"/>
<dbReference type="OrthoDB" id="8705574at2"/>
<sequence length="131" mass="14505">MKTLLAVISMAALGGCAVAPPGPAYYGTRAPQAPYNPYEWHTVSSEPVQTARVVSAPRVEYTNEPVYVQQRPVYVQQPVYVPAPVYAPQPYYYNPPVSIGLDFMFGFGRSGYRGPRGGWGGYGRYHGGRRW</sequence>
<dbReference type="PATRIC" id="fig|1747903.4.peg.3584"/>
<organism evidence="2 3">
    <name type="scientific">Janthinobacterium psychrotolerans</name>
    <dbReference type="NCBI Taxonomy" id="1747903"/>
    <lineage>
        <taxon>Bacteria</taxon>
        <taxon>Pseudomonadati</taxon>
        <taxon>Pseudomonadota</taxon>
        <taxon>Betaproteobacteria</taxon>
        <taxon>Burkholderiales</taxon>
        <taxon>Oxalobacteraceae</taxon>
        <taxon>Janthinobacterium</taxon>
    </lineage>
</organism>
<evidence type="ECO:0000256" key="1">
    <source>
        <dbReference type="SAM" id="SignalP"/>
    </source>
</evidence>
<comment type="caution">
    <text evidence="2">The sequence shown here is derived from an EMBL/GenBank/DDBJ whole genome shotgun (WGS) entry which is preliminary data.</text>
</comment>
<reference evidence="2 3" key="1">
    <citation type="submission" date="2016-04" db="EMBL/GenBank/DDBJ databases">
        <title>Draft genome sequence of Janthinobacterium psychrotolerans sp. nov., isolated from freshwater sediments in Denmark.</title>
        <authorList>
            <person name="Gong X."/>
            <person name="Skrivergaard S."/>
            <person name="Korsgaard B.S."/>
            <person name="Schreiber L."/>
            <person name="Marshall I.P."/>
            <person name="Finster K."/>
            <person name="Schramm A."/>
        </authorList>
    </citation>
    <scope>NUCLEOTIDE SEQUENCE [LARGE SCALE GENOMIC DNA]</scope>
    <source>
        <strain evidence="2 3">S3-2</strain>
    </source>
</reference>
<feature type="chain" id="PRO_5008355667" description="PXPV repeat-containing protein" evidence="1">
    <location>
        <begin position="20"/>
        <end position="131"/>
    </location>
</feature>
<dbReference type="Proteomes" id="UP000092713">
    <property type="component" value="Unassembled WGS sequence"/>
</dbReference>
<feature type="signal peptide" evidence="1">
    <location>
        <begin position="1"/>
        <end position="19"/>
    </location>
</feature>
<keyword evidence="3" id="KW-1185">Reference proteome</keyword>
<protein>
    <recommendedName>
        <fullName evidence="4">PXPV repeat-containing protein</fullName>
    </recommendedName>
</protein>
<accession>A0A1A7C4I4</accession>
<evidence type="ECO:0000313" key="3">
    <source>
        <dbReference type="Proteomes" id="UP000092713"/>
    </source>
</evidence>
<dbReference type="RefSeq" id="WP_065307313.1">
    <property type="nucleotide sequence ID" value="NZ_LOCQ01000050.1"/>
</dbReference>